<evidence type="ECO:0000313" key="2">
    <source>
        <dbReference type="Proteomes" id="UP000327013"/>
    </source>
</evidence>
<keyword evidence="2" id="KW-1185">Reference proteome</keyword>
<protein>
    <submittedName>
        <fullName evidence="1">Uncharacterized protein</fullName>
    </submittedName>
</protein>
<reference evidence="1 2" key="1">
    <citation type="submission" date="2019-06" db="EMBL/GenBank/DDBJ databases">
        <title>A chromosomal-level reference genome of Carpinus fangiana (Coryloideae, Betulaceae).</title>
        <authorList>
            <person name="Yang X."/>
            <person name="Wang Z."/>
            <person name="Zhang L."/>
            <person name="Hao G."/>
            <person name="Liu J."/>
            <person name="Yang Y."/>
        </authorList>
    </citation>
    <scope>NUCLEOTIDE SEQUENCE [LARGE SCALE GENOMIC DNA]</scope>
    <source>
        <strain evidence="1">Cfa_2016G</strain>
        <tissue evidence="1">Leaf</tissue>
    </source>
</reference>
<name>A0A5N6L053_9ROSI</name>
<evidence type="ECO:0000313" key="1">
    <source>
        <dbReference type="EMBL" id="KAB8396277.1"/>
    </source>
</evidence>
<proteinExistence type="predicted"/>
<accession>A0A5N6L053</accession>
<gene>
    <name evidence="1" type="ORF">FH972_024819</name>
</gene>
<dbReference type="EMBL" id="VIBQ01000026">
    <property type="protein sequence ID" value="KAB8396277.1"/>
    <property type="molecule type" value="Genomic_DNA"/>
</dbReference>
<dbReference type="AlphaFoldDB" id="A0A5N6L053"/>
<sequence>METPRSASNDGASHCFSYPLVNSVESGNEVTLDAIDKNNEKQDSDGSKKRRFRHMVTNEADAQSHTVGAIGEASVPPASLPLVMGSEYVMPEQLM</sequence>
<organism evidence="1 2">
    <name type="scientific">Carpinus fangiana</name>
    <dbReference type="NCBI Taxonomy" id="176857"/>
    <lineage>
        <taxon>Eukaryota</taxon>
        <taxon>Viridiplantae</taxon>
        <taxon>Streptophyta</taxon>
        <taxon>Embryophyta</taxon>
        <taxon>Tracheophyta</taxon>
        <taxon>Spermatophyta</taxon>
        <taxon>Magnoliopsida</taxon>
        <taxon>eudicotyledons</taxon>
        <taxon>Gunneridae</taxon>
        <taxon>Pentapetalae</taxon>
        <taxon>rosids</taxon>
        <taxon>fabids</taxon>
        <taxon>Fagales</taxon>
        <taxon>Betulaceae</taxon>
        <taxon>Carpinus</taxon>
    </lineage>
</organism>
<comment type="caution">
    <text evidence="1">The sequence shown here is derived from an EMBL/GenBank/DDBJ whole genome shotgun (WGS) entry which is preliminary data.</text>
</comment>
<dbReference type="Proteomes" id="UP000327013">
    <property type="component" value="Unassembled WGS sequence"/>
</dbReference>